<dbReference type="Proteomes" id="UP001139125">
    <property type="component" value="Unassembled WGS sequence"/>
</dbReference>
<feature type="transmembrane region" description="Helical" evidence="1">
    <location>
        <begin position="6"/>
        <end position="30"/>
    </location>
</feature>
<sequence>MSYDIQAIFSVIRLTISFLFVFGFVTPLFFEHAGKKRGIDRIVFSWVGLGGLIIIGTFMLVNLHIYDFISILFCLLMLPLLVHFFKRKWEGSTVTDIFNRGENRIVANHVLFIEKVKNLSWADLKQRIFKKPTINPENPYSIAAVGIGILASVLRIIPSIQNSAPFSRVWYFELDAVKGLSLQEYFSGYPTPKGMHSIINFFSTITQVSPEMILHIIGALISFFLAVIIFWVMRDLTKRRHQSAALLSALIYAVFPTLFLPVSMELESELTSLSFSLCFALPTMLFFLRNIRSGGKTPWFYIFMGIVATGLTNVFVLLMVLLPFMLVGILSIPQKYFFKRFGKITLYLISIYVLTLAPYIIYCLVSGLSVGTFFQDQLFNTQVFSFTTDLIVPIEELSLIYFYAGITLFAGFLIRLFVQKKKRIGDEMVFLMLFVFISYLYTPFFDYQYVYIDPDQLNSFYGMLICIFFGLSMYSIFIFLEWIIKPVEKITPYIMPIITLGMVVFLFAYQGGLRKSSMLPKTEPNGFFNAYYDIINERIPYTYATVGPELDRELAKNRHFFMNYQFFLDNYGVIDSLYQQYLMVPDDQRPEVQEVPPASIFLFVEKPPYGSIQQGILYDAQNTMRDIEQWLVTFRQLEGRKVRVYYETEEAIVYEIVNRDDESTIGGVLRNIYPTEEGRAARLFK</sequence>
<comment type="caution">
    <text evidence="2">The sequence shown here is derived from an EMBL/GenBank/DDBJ whole genome shotgun (WGS) entry which is preliminary data.</text>
</comment>
<gene>
    <name evidence="2" type="ORF">NM125_14600</name>
</gene>
<keyword evidence="1" id="KW-1133">Transmembrane helix</keyword>
<accession>A0A9X2L5Q9</accession>
<feature type="transmembrane region" description="Helical" evidence="1">
    <location>
        <begin position="212"/>
        <end position="232"/>
    </location>
</feature>
<evidence type="ECO:0000313" key="3">
    <source>
        <dbReference type="Proteomes" id="UP001139125"/>
    </source>
</evidence>
<feature type="transmembrane region" description="Helical" evidence="1">
    <location>
        <begin position="344"/>
        <end position="365"/>
    </location>
</feature>
<dbReference type="RefSeq" id="WP_255135716.1">
    <property type="nucleotide sequence ID" value="NZ_JANDBC010000003.1"/>
</dbReference>
<feature type="transmembrane region" description="Helical" evidence="1">
    <location>
        <begin position="430"/>
        <end position="449"/>
    </location>
</feature>
<reference evidence="2" key="1">
    <citation type="submission" date="2022-06" db="EMBL/GenBank/DDBJ databases">
        <title>Gracilimonas sp. CAU 1638 isolated from sea sediment.</title>
        <authorList>
            <person name="Kim W."/>
        </authorList>
    </citation>
    <scope>NUCLEOTIDE SEQUENCE</scope>
    <source>
        <strain evidence="2">CAU 1638</strain>
    </source>
</reference>
<evidence type="ECO:0000256" key="1">
    <source>
        <dbReference type="SAM" id="Phobius"/>
    </source>
</evidence>
<evidence type="ECO:0000313" key="2">
    <source>
        <dbReference type="EMBL" id="MCP9292817.1"/>
    </source>
</evidence>
<feature type="transmembrane region" description="Helical" evidence="1">
    <location>
        <begin position="490"/>
        <end position="509"/>
    </location>
</feature>
<keyword evidence="3" id="KW-1185">Reference proteome</keyword>
<dbReference type="EMBL" id="JANDBC010000003">
    <property type="protein sequence ID" value="MCP9292817.1"/>
    <property type="molecule type" value="Genomic_DNA"/>
</dbReference>
<feature type="transmembrane region" description="Helical" evidence="1">
    <location>
        <begin position="244"/>
        <end position="264"/>
    </location>
</feature>
<dbReference type="AlphaFoldDB" id="A0A9X2L5Q9"/>
<organism evidence="2 3">
    <name type="scientific">Gracilimonas sediminicola</name>
    <dbReference type="NCBI Taxonomy" id="2952158"/>
    <lineage>
        <taxon>Bacteria</taxon>
        <taxon>Pseudomonadati</taxon>
        <taxon>Balneolota</taxon>
        <taxon>Balneolia</taxon>
        <taxon>Balneolales</taxon>
        <taxon>Balneolaceae</taxon>
        <taxon>Gracilimonas</taxon>
    </lineage>
</organism>
<protein>
    <submittedName>
        <fullName evidence="2">Uncharacterized protein</fullName>
    </submittedName>
</protein>
<feature type="transmembrane region" description="Helical" evidence="1">
    <location>
        <begin position="461"/>
        <end position="483"/>
    </location>
</feature>
<feature type="transmembrane region" description="Helical" evidence="1">
    <location>
        <begin position="400"/>
        <end position="418"/>
    </location>
</feature>
<feature type="transmembrane region" description="Helical" evidence="1">
    <location>
        <begin position="42"/>
        <end position="62"/>
    </location>
</feature>
<keyword evidence="1" id="KW-0472">Membrane</keyword>
<feature type="transmembrane region" description="Helical" evidence="1">
    <location>
        <begin position="300"/>
        <end position="332"/>
    </location>
</feature>
<feature type="transmembrane region" description="Helical" evidence="1">
    <location>
        <begin position="270"/>
        <end position="288"/>
    </location>
</feature>
<name>A0A9X2L5Q9_9BACT</name>
<proteinExistence type="predicted"/>
<feature type="transmembrane region" description="Helical" evidence="1">
    <location>
        <begin position="68"/>
        <end position="85"/>
    </location>
</feature>
<keyword evidence="1" id="KW-0812">Transmembrane</keyword>